<evidence type="ECO:0000256" key="1">
    <source>
        <dbReference type="SAM" id="SignalP"/>
    </source>
</evidence>
<keyword evidence="3" id="KW-1185">Reference proteome</keyword>
<reference evidence="3" key="1">
    <citation type="journal article" date="2023" name="Int. J. Syst. Evol. Microbiol.">
        <title>Mesoterricola silvestris gen. nov., sp. nov., Mesoterricola sediminis sp. nov., Geothrix oryzae sp. nov., Geothrix edaphica sp. nov., Geothrix rubra sp. nov., and Geothrix limicola sp. nov., six novel members of Acidobacteriota isolated from soils.</title>
        <authorList>
            <person name="Itoh H."/>
            <person name="Sugisawa Y."/>
            <person name="Mise K."/>
            <person name="Xu Z."/>
            <person name="Kuniyasu M."/>
            <person name="Ushijima N."/>
            <person name="Kawano K."/>
            <person name="Kobayashi E."/>
            <person name="Shiratori Y."/>
            <person name="Masuda Y."/>
            <person name="Senoo K."/>
        </authorList>
    </citation>
    <scope>NUCLEOTIDE SEQUENCE [LARGE SCALE GENOMIC DNA]</scope>
    <source>
        <strain evidence="3">W79</strain>
    </source>
</reference>
<dbReference type="Proteomes" id="UP001238179">
    <property type="component" value="Chromosome"/>
</dbReference>
<protein>
    <recommendedName>
        <fullName evidence="4">DUF3857 domain-containing protein</fullName>
    </recommendedName>
</protein>
<accession>A0AA48H4C9</accession>
<gene>
    <name evidence="2" type="ORF">METEAL_08170</name>
</gene>
<sequence>MFRFPASALLGLAIAGTLAGAEAEAWKPIPADVWALTDSALPGGLGAINLARRIRVTDSSVVNEFRIRICSQRGRRAAEFTAFEKDAAVTGRVVYPDGRQLTFDSQKDFHVRTSFSSRLVDHQEQVLVPPGLTDDCVVDLRWEAPRYWSAWARVGRGSETWDLASTFPTRILTVEVPQVNWFDFSFNSAGLPCVPINTPDLKVLTIKDVPATTYAPFALKSVRNIPLLKVYIQGNLLRAASREGKDAFWKKVVELYRDFLTKDLVMGNRYRAFSADIRKDLPAGPQALAQELALRIQDKVLNLDRLTLAERSRRTRKESEERIELRDLEGLARRGTAHGGGIFALFLQLLKEAGVTPKVFLVVDREVAVFHSEQKNINQITDFLVGVEEPGKPPIWLDPAMRFAPPTLVHPDYQGTPCIEIDTATWTGRFVDLPSQAPSTNRRRDTYRLELLPDQDRFTLEADFRGYDDYRWKWTFMNLEPREQDRKLREQLEVRLDTIVDKAQVLHATDPRTPIQWTAEGRIDRAVGRHRRVDPFPMTPYALPLPDALSETRSDSIILPYLLEREAVSRFRLPPGYGWKGAPPYRRSNEFGSVSLLAERVDGPDGPEGVATLKVQVVKAMAGPGRWAAFKEFLGWIREAGSTQLILEKNP</sequence>
<dbReference type="RefSeq" id="WP_316414537.1">
    <property type="nucleotide sequence ID" value="NZ_AP027080.1"/>
</dbReference>
<name>A0AA48H4C9_9BACT</name>
<evidence type="ECO:0000313" key="2">
    <source>
        <dbReference type="EMBL" id="BDU71643.1"/>
    </source>
</evidence>
<keyword evidence="1" id="KW-0732">Signal</keyword>
<dbReference type="AlphaFoldDB" id="A0AA48H4C9"/>
<feature type="chain" id="PRO_5041361650" description="DUF3857 domain-containing protein" evidence="1">
    <location>
        <begin position="22"/>
        <end position="651"/>
    </location>
</feature>
<feature type="signal peptide" evidence="1">
    <location>
        <begin position="1"/>
        <end position="21"/>
    </location>
</feature>
<dbReference type="KEGG" id="msil:METEAL_08170"/>
<organism evidence="2 3">
    <name type="scientific">Mesoterricola silvestris</name>
    <dbReference type="NCBI Taxonomy" id="2927979"/>
    <lineage>
        <taxon>Bacteria</taxon>
        <taxon>Pseudomonadati</taxon>
        <taxon>Acidobacteriota</taxon>
        <taxon>Holophagae</taxon>
        <taxon>Holophagales</taxon>
        <taxon>Holophagaceae</taxon>
        <taxon>Mesoterricola</taxon>
    </lineage>
</organism>
<evidence type="ECO:0008006" key="4">
    <source>
        <dbReference type="Google" id="ProtNLM"/>
    </source>
</evidence>
<dbReference type="EMBL" id="AP027080">
    <property type="protein sequence ID" value="BDU71643.1"/>
    <property type="molecule type" value="Genomic_DNA"/>
</dbReference>
<evidence type="ECO:0000313" key="3">
    <source>
        <dbReference type="Proteomes" id="UP001238179"/>
    </source>
</evidence>
<proteinExistence type="predicted"/>